<organism evidence="1 2">
    <name type="scientific">Escherichia coli</name>
    <dbReference type="NCBI Taxonomy" id="562"/>
    <lineage>
        <taxon>Bacteria</taxon>
        <taxon>Pseudomonadati</taxon>
        <taxon>Pseudomonadota</taxon>
        <taxon>Gammaproteobacteria</taxon>
        <taxon>Enterobacterales</taxon>
        <taxon>Enterobacteriaceae</taxon>
        <taxon>Escherichia</taxon>
    </lineage>
</organism>
<protein>
    <submittedName>
        <fullName evidence="1">Uncharacterized protein</fullName>
    </submittedName>
</protein>
<dbReference type="Proteomes" id="UP000254877">
    <property type="component" value="Unassembled WGS sequence"/>
</dbReference>
<name>A0A376LSD8_ECOLX</name>
<gene>
    <name evidence="1" type="ORF">NCTC7928_07087</name>
</gene>
<evidence type="ECO:0000313" key="1">
    <source>
        <dbReference type="EMBL" id="STF46285.1"/>
    </source>
</evidence>
<evidence type="ECO:0000313" key="2">
    <source>
        <dbReference type="Proteomes" id="UP000254877"/>
    </source>
</evidence>
<dbReference type="AlphaFoldDB" id="A0A376LSD8"/>
<dbReference type="EMBL" id="UGAB01000002">
    <property type="protein sequence ID" value="STF46285.1"/>
    <property type="molecule type" value="Genomic_DNA"/>
</dbReference>
<accession>A0A376LSD8</accession>
<proteinExistence type="predicted"/>
<reference evidence="1 2" key="1">
    <citation type="submission" date="2018-06" db="EMBL/GenBank/DDBJ databases">
        <authorList>
            <consortium name="Pathogen Informatics"/>
            <person name="Doyle S."/>
        </authorList>
    </citation>
    <scope>NUCLEOTIDE SEQUENCE [LARGE SCALE GENOMIC DNA]</scope>
    <source>
        <strain evidence="1 2">NCTC7928</strain>
    </source>
</reference>
<sequence length="66" mass="7622">MKQQEINMKKVIILFEDYNGEAWCKYLSGVEARLALTFIAALDEGDFNAIPVKPVEIYRREVKDEA</sequence>
<dbReference type="RefSeq" id="WP_001703270.1">
    <property type="nucleotide sequence ID" value="NZ_CBCRXI010000011.1"/>
</dbReference>